<feature type="transmembrane region" description="Helical" evidence="2">
    <location>
        <begin position="327"/>
        <end position="348"/>
    </location>
</feature>
<accession>A0AAV1II17</accession>
<keyword evidence="2" id="KW-1133">Transmembrane helix</keyword>
<evidence type="ECO:0000313" key="3">
    <source>
        <dbReference type="EMBL" id="CAK0786085.1"/>
    </source>
</evidence>
<feature type="transmembrane region" description="Helical" evidence="2">
    <location>
        <begin position="550"/>
        <end position="572"/>
    </location>
</feature>
<feature type="region of interest" description="Disordered" evidence="1">
    <location>
        <begin position="145"/>
        <end position="176"/>
    </location>
</feature>
<feature type="transmembrane region" description="Helical" evidence="2">
    <location>
        <begin position="518"/>
        <end position="538"/>
    </location>
</feature>
<feature type="transmembrane region" description="Helical" evidence="2">
    <location>
        <begin position="212"/>
        <end position="229"/>
    </location>
</feature>
<evidence type="ECO:0000256" key="1">
    <source>
        <dbReference type="SAM" id="MobiDB-lite"/>
    </source>
</evidence>
<feature type="region of interest" description="Disordered" evidence="1">
    <location>
        <begin position="68"/>
        <end position="105"/>
    </location>
</feature>
<keyword evidence="2" id="KW-0472">Membrane</keyword>
<keyword evidence="2" id="KW-0812">Transmembrane</keyword>
<feature type="transmembrane region" description="Helical" evidence="2">
    <location>
        <begin position="291"/>
        <end position="315"/>
    </location>
</feature>
<evidence type="ECO:0000256" key="2">
    <source>
        <dbReference type="SAM" id="Phobius"/>
    </source>
</evidence>
<dbReference type="Proteomes" id="UP001314263">
    <property type="component" value="Unassembled WGS sequence"/>
</dbReference>
<protein>
    <submittedName>
        <fullName evidence="3">Uncharacterized protein</fullName>
    </submittedName>
</protein>
<dbReference type="EMBL" id="CAUYUE010000013">
    <property type="protein sequence ID" value="CAK0786085.1"/>
    <property type="molecule type" value="Genomic_DNA"/>
</dbReference>
<gene>
    <name evidence="3" type="ORF">CVIRNUC_009298</name>
</gene>
<organism evidence="3 4">
    <name type="scientific">Coccomyxa viridis</name>
    <dbReference type="NCBI Taxonomy" id="1274662"/>
    <lineage>
        <taxon>Eukaryota</taxon>
        <taxon>Viridiplantae</taxon>
        <taxon>Chlorophyta</taxon>
        <taxon>core chlorophytes</taxon>
        <taxon>Trebouxiophyceae</taxon>
        <taxon>Trebouxiophyceae incertae sedis</taxon>
        <taxon>Coccomyxaceae</taxon>
        <taxon>Coccomyxa</taxon>
    </lineage>
</organism>
<feature type="transmembrane region" description="Helical" evidence="2">
    <location>
        <begin position="249"/>
        <end position="271"/>
    </location>
</feature>
<proteinExistence type="predicted"/>
<sequence>MEGDEGDDKHRGARGLQAVLRSAVQLPYNVAVGLADEIAIHTEGSTPGKHDGNADIDNGQLYHELPSQMRQSHQHDNDEPTDLASSHMTHTAASASSLKAAQHDYAAQDERTTLAVNDSQAAEQRPGGSPKKCITIQDVAGNIGKESERHESQPVAGQPAAQSGLDERLSETSSSSGIPDLLGSGAHSYHHYRISKDVVLRLEFIGPKDTKAALLFLWAVEIAGLVLTFEEFGLKITDAEGAFKNRSWTIANVVIGAICFALLSCTVFIYASRSVTAYRLGKRWSRRRRRFATLMLIELAAQWINVAFFILPNAVLLARPCDLFTKLVPACAVVRWTMWNTIFLVAVVQAHNTNPYWRSESTARDGSATFGTWRAAASSNKAIWAGGLQAQKRHHKGLRGHYEGAVIDAPWTLHLPKLIVWCLMEGLGLACAIYYGIGRGIPSRAKLFRARFTDCWPRDSGDMCAISPVEIALSVLLMACAYIYFALYFYYLFRALFKLKDLPRWDNKMVSLQVRLQLKIRTLVVSFYTMSIALLWFVKMQSCMSYVFTWYGMLPLQVVETGAALTWAFFAFPTHFDEKTPILQVWLQEFAWTEEEKHKKFLKRAADGEVGELLSNEPMFCFETAINMLYWSSLIYDYKEVRSDLKLEVAMKLNNLEQSELYWEKALDNKMLMAWNADTIVLVFRGTASTTNALADLQAMHTL</sequence>
<feature type="transmembrane region" description="Helical" evidence="2">
    <location>
        <begin position="471"/>
        <end position="497"/>
    </location>
</feature>
<feature type="compositionally biased region" description="Low complexity" evidence="1">
    <location>
        <begin position="84"/>
        <end position="97"/>
    </location>
</feature>
<dbReference type="AlphaFoldDB" id="A0AAV1II17"/>
<name>A0AAV1II17_9CHLO</name>
<feature type="transmembrane region" description="Helical" evidence="2">
    <location>
        <begin position="418"/>
        <end position="437"/>
    </location>
</feature>
<comment type="caution">
    <text evidence="3">The sequence shown here is derived from an EMBL/GenBank/DDBJ whole genome shotgun (WGS) entry which is preliminary data.</text>
</comment>
<keyword evidence="4" id="KW-1185">Reference proteome</keyword>
<reference evidence="3 4" key="1">
    <citation type="submission" date="2023-10" db="EMBL/GenBank/DDBJ databases">
        <authorList>
            <person name="Maclean D."/>
            <person name="Macfadyen A."/>
        </authorList>
    </citation>
    <scope>NUCLEOTIDE SEQUENCE [LARGE SCALE GENOMIC DNA]</scope>
</reference>
<evidence type="ECO:0000313" key="4">
    <source>
        <dbReference type="Proteomes" id="UP001314263"/>
    </source>
</evidence>